<proteinExistence type="predicted"/>
<comment type="caution">
    <text evidence="3">The sequence shown here is derived from an EMBL/GenBank/DDBJ whole genome shotgun (WGS) entry which is preliminary data.</text>
</comment>
<dbReference type="SUPFAM" id="SSF69279">
    <property type="entry name" value="Phage tail proteins"/>
    <property type="match status" value="1"/>
</dbReference>
<feature type="domain" description="Gp5/Type VI secretion system Vgr protein OB-fold" evidence="2">
    <location>
        <begin position="395"/>
        <end position="468"/>
    </location>
</feature>
<dbReference type="InterPro" id="IPR037026">
    <property type="entry name" value="Vgr_OB-fold_dom_sf"/>
</dbReference>
<reference evidence="3" key="1">
    <citation type="submission" date="2021-05" db="EMBL/GenBank/DDBJ databases">
        <authorList>
            <person name="Pietrasiak N."/>
            <person name="Ward R."/>
            <person name="Stajich J.E."/>
            <person name="Kurbessoian T."/>
        </authorList>
    </citation>
    <scope>NUCLEOTIDE SEQUENCE</scope>
    <source>
        <strain evidence="3">GSE-NOS-MK-12-04C</strain>
    </source>
</reference>
<evidence type="ECO:0000313" key="4">
    <source>
        <dbReference type="Proteomes" id="UP000729701"/>
    </source>
</evidence>
<dbReference type="AlphaFoldDB" id="A0A951UZ35"/>
<gene>
    <name evidence="3" type="ORF">KME60_28785</name>
</gene>
<evidence type="ECO:0000256" key="1">
    <source>
        <dbReference type="SAM" id="MobiDB-lite"/>
    </source>
</evidence>
<feature type="compositionally biased region" description="Polar residues" evidence="1">
    <location>
        <begin position="265"/>
        <end position="284"/>
    </location>
</feature>
<dbReference type="InterPro" id="IPR006531">
    <property type="entry name" value="Gp5/Vgr_OB"/>
</dbReference>
<dbReference type="Pfam" id="PF04717">
    <property type="entry name" value="Phage_base_V"/>
    <property type="match status" value="1"/>
</dbReference>
<dbReference type="EMBL" id="JAHHGZ010000043">
    <property type="protein sequence ID" value="MBW4671310.1"/>
    <property type="molecule type" value="Genomic_DNA"/>
</dbReference>
<protein>
    <submittedName>
        <fullName evidence="3">VgrG-related protein</fullName>
    </submittedName>
</protein>
<reference evidence="3" key="2">
    <citation type="journal article" date="2022" name="Microbiol. Resour. Announc.">
        <title>Metagenome Sequencing to Explore Phylogenomics of Terrestrial Cyanobacteria.</title>
        <authorList>
            <person name="Ward R.D."/>
            <person name="Stajich J.E."/>
            <person name="Johansen J.R."/>
            <person name="Huntemann M."/>
            <person name="Clum A."/>
            <person name="Foster B."/>
            <person name="Foster B."/>
            <person name="Roux S."/>
            <person name="Palaniappan K."/>
            <person name="Varghese N."/>
            <person name="Mukherjee S."/>
            <person name="Reddy T.B.K."/>
            <person name="Daum C."/>
            <person name="Copeland A."/>
            <person name="Chen I.A."/>
            <person name="Ivanova N.N."/>
            <person name="Kyrpides N.C."/>
            <person name="Shapiro N."/>
            <person name="Eloe-Fadrosh E.A."/>
            <person name="Pietrasiak N."/>
        </authorList>
    </citation>
    <scope>NUCLEOTIDE SEQUENCE</scope>
    <source>
        <strain evidence="3">GSE-NOS-MK-12-04C</strain>
    </source>
</reference>
<evidence type="ECO:0000313" key="3">
    <source>
        <dbReference type="EMBL" id="MBW4671310.1"/>
    </source>
</evidence>
<dbReference type="Proteomes" id="UP000729701">
    <property type="component" value="Unassembled WGS sequence"/>
</dbReference>
<name>A0A951UZ35_9CYAN</name>
<dbReference type="InterPro" id="IPR047702">
    <property type="entry name" value="VgrG-rel"/>
</dbReference>
<dbReference type="SUPFAM" id="SSF69349">
    <property type="entry name" value="Phage fibre proteins"/>
    <property type="match status" value="1"/>
</dbReference>
<accession>A0A951UZ35</accession>
<dbReference type="Pfam" id="PF05954">
    <property type="entry name" value="Phage_GPD"/>
    <property type="match status" value="1"/>
</dbReference>
<sequence>MPTEVKESLYLCRPHLQFSAGKGWEEADDELMKDILQITVEESLHLPAMFTLMVHNSYLPTTERSQHEPQRHENVFEIGKKIRLGFISSTTQDGNFKKEEEEFLIEGEITGIEIHFNEKSEAPIIIRGYDISHRLHRGRHNRSFLNETDADIVRKIAKEVGIKAEKNVQSSGEPHEYVFQENQTNMEFLRERAARIGFELFVLGNELYFRKPDGKDPLKLKWLVNISSFSTRITSAEQVSAVEVRSWDYTQKRLITSTASSEKVVTETGSKRGSTTSTEFNLNNKPPKMTVVDQPVSTAKQAEAMAQALCDELGGEYIYADASAEGNPKIRPGRVITLEGMGDRFNGKYYVTETRHFYNQRIYTTNFSVRGLRAGSLFATLASPVHLQPGQTFMVGIVTDNKDPKGWGRIKVKFPTLTEEHASHWARVVAPGAAGGRGFDCLPEINDEVFVGFEHGDIHRPYVIGGVWNGKDAPPEKVDDSIQGGKVRLRTIKTRTGHTLQFVEEDKGGSKTGVSIRTAGGHKLYLNDSDACIEIETKGGHKIKMDDRGQSVSVNSTGNLSLKAQGNIEIKANGTITVNGAMISLN</sequence>
<feature type="region of interest" description="Disordered" evidence="1">
    <location>
        <begin position="265"/>
        <end position="289"/>
    </location>
</feature>
<dbReference type="SUPFAM" id="SSF69255">
    <property type="entry name" value="gp5 N-terminal domain-like"/>
    <property type="match status" value="1"/>
</dbReference>
<dbReference type="NCBIfam" id="NF033848">
    <property type="entry name" value="VgrG_rel"/>
    <property type="match status" value="1"/>
</dbReference>
<dbReference type="Gene3D" id="2.40.50.230">
    <property type="entry name" value="Gp5 N-terminal domain"/>
    <property type="match status" value="1"/>
</dbReference>
<organism evidence="3 4">
    <name type="scientific">Cyanomargarita calcarea GSE-NOS-MK-12-04C</name>
    <dbReference type="NCBI Taxonomy" id="2839659"/>
    <lineage>
        <taxon>Bacteria</taxon>
        <taxon>Bacillati</taxon>
        <taxon>Cyanobacteriota</taxon>
        <taxon>Cyanophyceae</taxon>
        <taxon>Nostocales</taxon>
        <taxon>Cyanomargaritaceae</taxon>
        <taxon>Cyanomargarita</taxon>
    </lineage>
</organism>
<dbReference type="Gene3D" id="3.55.50.10">
    <property type="entry name" value="Baseplate protein-like domains"/>
    <property type="match status" value="1"/>
</dbReference>
<evidence type="ECO:0000259" key="2">
    <source>
        <dbReference type="Pfam" id="PF04717"/>
    </source>
</evidence>